<keyword evidence="3" id="KW-0228">DNA excision</keyword>
<evidence type="ECO:0000259" key="7">
    <source>
        <dbReference type="PROSITE" id="PS50164"/>
    </source>
</evidence>
<name>A0A1G2KNX7_9BACT</name>
<dbReference type="InterPro" id="IPR001943">
    <property type="entry name" value="UVR_dom"/>
</dbReference>
<proteinExistence type="predicted"/>
<keyword evidence="2" id="KW-0227">DNA damage</keyword>
<dbReference type="Pfam" id="PF01541">
    <property type="entry name" value="GIY-YIG"/>
    <property type="match status" value="1"/>
</dbReference>
<organism evidence="9 10">
    <name type="scientific">Candidatus Sungbacteria bacterium RIFCSPHIGHO2_02_FULL_47_11</name>
    <dbReference type="NCBI Taxonomy" id="1802270"/>
    <lineage>
        <taxon>Bacteria</taxon>
        <taxon>Candidatus Sungiibacteriota</taxon>
    </lineage>
</organism>
<evidence type="ECO:0008006" key="11">
    <source>
        <dbReference type="Google" id="ProtNLM"/>
    </source>
</evidence>
<dbReference type="SMART" id="SM00465">
    <property type="entry name" value="GIYc"/>
    <property type="match status" value="1"/>
</dbReference>
<dbReference type="Gene3D" id="4.10.860.10">
    <property type="entry name" value="UVR domain"/>
    <property type="match status" value="1"/>
</dbReference>
<dbReference type="InterPro" id="IPR001162">
    <property type="entry name" value="UvrC_RNase_H_dom"/>
</dbReference>
<evidence type="ECO:0000259" key="6">
    <source>
        <dbReference type="PROSITE" id="PS50151"/>
    </source>
</evidence>
<feature type="domain" description="UVR" evidence="6">
    <location>
        <begin position="236"/>
        <end position="271"/>
    </location>
</feature>
<keyword evidence="5" id="KW-0234">DNA repair</keyword>
<keyword evidence="4" id="KW-0267">Excision nuclease</keyword>
<keyword evidence="1" id="KW-0963">Cytoplasm</keyword>
<dbReference type="InterPro" id="IPR000305">
    <property type="entry name" value="GIY-YIG_endonuc"/>
</dbReference>
<dbReference type="InterPro" id="IPR035901">
    <property type="entry name" value="GIY-YIG_endonuc_sf"/>
</dbReference>
<dbReference type="GO" id="GO:0006289">
    <property type="term" value="P:nucleotide-excision repair"/>
    <property type="evidence" value="ECO:0007669"/>
    <property type="project" value="InterPro"/>
</dbReference>
<dbReference type="InterPro" id="IPR050066">
    <property type="entry name" value="UvrABC_protein_C"/>
</dbReference>
<dbReference type="InterPro" id="IPR036876">
    <property type="entry name" value="UVR_dom_sf"/>
</dbReference>
<dbReference type="EMBL" id="MHQI01000023">
    <property type="protein sequence ID" value="OHA00201.1"/>
    <property type="molecule type" value="Genomic_DNA"/>
</dbReference>
<dbReference type="SUPFAM" id="SSF46600">
    <property type="entry name" value="C-terminal UvrC-binding domain of UvrB"/>
    <property type="match status" value="1"/>
</dbReference>
<dbReference type="FunFam" id="3.40.1440.10:FF:000001">
    <property type="entry name" value="UvrABC system protein C"/>
    <property type="match status" value="1"/>
</dbReference>
<dbReference type="Gene3D" id="3.30.420.340">
    <property type="entry name" value="UvrC, RNAse H endonuclease domain"/>
    <property type="match status" value="1"/>
</dbReference>
<dbReference type="PROSITE" id="PS50165">
    <property type="entry name" value="UVRC"/>
    <property type="match status" value="1"/>
</dbReference>
<evidence type="ECO:0000256" key="3">
    <source>
        <dbReference type="ARBA" id="ARBA00022769"/>
    </source>
</evidence>
<dbReference type="Pfam" id="PF08459">
    <property type="entry name" value="UvrC_RNaseH_dom"/>
    <property type="match status" value="1"/>
</dbReference>
<dbReference type="CDD" id="cd10434">
    <property type="entry name" value="GIY-YIG_UvrC_Cho"/>
    <property type="match status" value="1"/>
</dbReference>
<dbReference type="PANTHER" id="PTHR30562">
    <property type="entry name" value="UVRC/OXIDOREDUCTASE"/>
    <property type="match status" value="1"/>
</dbReference>
<dbReference type="AlphaFoldDB" id="A0A1G2KNX7"/>
<evidence type="ECO:0000313" key="9">
    <source>
        <dbReference type="EMBL" id="OHA00201.1"/>
    </source>
</evidence>
<evidence type="ECO:0000256" key="2">
    <source>
        <dbReference type="ARBA" id="ARBA00022763"/>
    </source>
</evidence>
<gene>
    <name evidence="9" type="ORF">A3C07_00115</name>
</gene>
<evidence type="ECO:0000256" key="5">
    <source>
        <dbReference type="ARBA" id="ARBA00023204"/>
    </source>
</evidence>
<feature type="domain" description="GIY-YIG" evidence="7">
    <location>
        <begin position="12"/>
        <end position="88"/>
    </location>
</feature>
<comment type="caution">
    <text evidence="9">The sequence shown here is derived from an EMBL/GenBank/DDBJ whole genome shotgun (WGS) entry which is preliminary data.</text>
</comment>
<dbReference type="SUPFAM" id="SSF82771">
    <property type="entry name" value="GIY-YIG endonuclease"/>
    <property type="match status" value="1"/>
</dbReference>
<evidence type="ECO:0000256" key="1">
    <source>
        <dbReference type="ARBA" id="ARBA00022490"/>
    </source>
</evidence>
<reference evidence="9 10" key="1">
    <citation type="journal article" date="2016" name="Nat. Commun.">
        <title>Thousands of microbial genomes shed light on interconnected biogeochemical processes in an aquifer system.</title>
        <authorList>
            <person name="Anantharaman K."/>
            <person name="Brown C.T."/>
            <person name="Hug L.A."/>
            <person name="Sharon I."/>
            <person name="Castelle C.J."/>
            <person name="Probst A.J."/>
            <person name="Thomas B.C."/>
            <person name="Singh A."/>
            <person name="Wilkins M.J."/>
            <person name="Karaoz U."/>
            <person name="Brodie E.L."/>
            <person name="Williams K.H."/>
            <person name="Hubbard S.S."/>
            <person name="Banfield J.F."/>
        </authorList>
    </citation>
    <scope>NUCLEOTIDE SEQUENCE [LARGE SCALE GENOMIC DNA]</scope>
</reference>
<sequence length="468" mass="54102">MINIKVLKNAPKTAGVYLFKKVGLPLYVGKAANLKKRLASYFRKNASEKILRLVQEATKLEWIETESEIEALLKEAELIKKYRPKYNILMRDDKNYFYVGITRLRPRFVKATPGEQGSGGQAKEEFPRIFVTHQPAGLQTINHKLQTQHIGPFTSGSALKETLRLLRRIFPYCTCAKPHKRQCLNSQIGRCFGYCCLQRNQQHPYKLEYVGMLTDAKQEYVRNIQSVVRILQGKQTKIATELKREMRIATVQQDFERAAKLRDQIAGLENVFSHRQFLEVRLPRGSRTSKTTRWYKIKQVLQSILGEKNKISRVEGYDISNISGTEATGSMAVFIDGRPAKSEYRKFKIKTVRGANDVAMLKEVIGRRLRHGEWAYPDVLLIDGGKPQLSAARAILRKSDFPREVRLPKVAALAKKEEELYTEKKEQPIRLSALPRETALFLQRVRDESHRFAKKYHHKLREKLYRGE</sequence>
<dbReference type="Proteomes" id="UP000179023">
    <property type="component" value="Unassembled WGS sequence"/>
</dbReference>
<dbReference type="PANTHER" id="PTHR30562:SF1">
    <property type="entry name" value="UVRABC SYSTEM PROTEIN C"/>
    <property type="match status" value="1"/>
</dbReference>
<evidence type="ECO:0000256" key="4">
    <source>
        <dbReference type="ARBA" id="ARBA00022881"/>
    </source>
</evidence>
<dbReference type="Pfam" id="PF02151">
    <property type="entry name" value="UVR"/>
    <property type="match status" value="1"/>
</dbReference>
<dbReference type="GO" id="GO:0009380">
    <property type="term" value="C:excinuclease repair complex"/>
    <property type="evidence" value="ECO:0007669"/>
    <property type="project" value="TreeGrafter"/>
</dbReference>
<dbReference type="InterPro" id="IPR038476">
    <property type="entry name" value="UvrC_RNase_H_dom_sf"/>
</dbReference>
<evidence type="ECO:0000259" key="8">
    <source>
        <dbReference type="PROSITE" id="PS50165"/>
    </source>
</evidence>
<evidence type="ECO:0000313" key="10">
    <source>
        <dbReference type="Proteomes" id="UP000179023"/>
    </source>
</evidence>
<accession>A0A1G2KNX7</accession>
<dbReference type="PROSITE" id="PS50164">
    <property type="entry name" value="GIY_YIG"/>
    <property type="match status" value="1"/>
</dbReference>
<dbReference type="Gene3D" id="3.40.1440.10">
    <property type="entry name" value="GIY-YIG endonuclease"/>
    <property type="match status" value="1"/>
</dbReference>
<dbReference type="GO" id="GO:0009381">
    <property type="term" value="F:excinuclease ABC activity"/>
    <property type="evidence" value="ECO:0007669"/>
    <property type="project" value="InterPro"/>
</dbReference>
<dbReference type="STRING" id="1802270.A3C07_00115"/>
<dbReference type="PROSITE" id="PS50151">
    <property type="entry name" value="UVR"/>
    <property type="match status" value="1"/>
</dbReference>
<protein>
    <recommendedName>
        <fullName evidence="11">Excinuclease ABC subunit C</fullName>
    </recommendedName>
</protein>
<dbReference type="InterPro" id="IPR047296">
    <property type="entry name" value="GIY-YIG_UvrC_Cho"/>
</dbReference>
<feature type="domain" description="UvrC family homology region profile" evidence="8">
    <location>
        <begin position="275"/>
        <end position="396"/>
    </location>
</feature>